<name>A0A6A5U8B1_9PLEO</name>
<evidence type="ECO:0000256" key="1">
    <source>
        <dbReference type="SAM" id="MobiDB-lite"/>
    </source>
</evidence>
<gene>
    <name evidence="3" type="ORF">CC80DRAFT_230990</name>
</gene>
<accession>A0A6A5U8B1</accession>
<feature type="compositionally biased region" description="Polar residues" evidence="1">
    <location>
        <begin position="118"/>
        <end position="139"/>
    </location>
</feature>
<evidence type="ECO:0000313" key="4">
    <source>
        <dbReference type="Proteomes" id="UP000800035"/>
    </source>
</evidence>
<feature type="domain" description="SPT23/MGA2-like DNA-binding" evidence="2">
    <location>
        <begin position="185"/>
        <end position="406"/>
    </location>
</feature>
<feature type="region of interest" description="Disordered" evidence="1">
    <location>
        <begin position="29"/>
        <end position="50"/>
    </location>
</feature>
<feature type="compositionally biased region" description="Polar residues" evidence="1">
    <location>
        <begin position="588"/>
        <end position="605"/>
    </location>
</feature>
<dbReference type="OrthoDB" id="71307at2759"/>
<dbReference type="Pfam" id="PF25603">
    <property type="entry name" value="SPT23_MGA2_DBD"/>
    <property type="match status" value="1"/>
</dbReference>
<dbReference type="Proteomes" id="UP000800035">
    <property type="component" value="Unassembled WGS sequence"/>
</dbReference>
<sequence length="644" mass="72228">MAEGDYSLPPQGFSSNYIPCPALFPSITPFDTAPAPEEDNNHQFSSHFPPGFPFDAGFPAEADLLSDAVPAAEEANANPTATIATIPTRDSGVDLSNSWADGKDSAFSPFFHHDSDRSQSSTITNSVSPSIFSTSQSPLFQPPRSESPRATSSDFVPQQEPTPSAIMIPQLEDPKVVHMEVENYKVRTEKQVKIGLTFDHLNYDYLRFPRQCISKPKQFANEEEKANVEGKNILEMQLKLVLATAVESPRDKHRALLRAAGLEPMPKRDPDTDVFDMDKDDPRRPENGAEVVICNSCRVREGKRFNRKKKQGPEDIEFYKHEYERVIMINEREYKQFGNAQTKKSDGKLSSAAKTIDFFLRIVCYGRHQEKVPQGYRIILTFFDPPTGKMVAQHLSDVFKVADDHKDRLKLSDDEASPSQDATASQRITQMGMPTALPRYATYPPQGIIIPNYQHQQYPQYLQENAFSGTVNYQQPSTLMGHSYPNALSLPIDTNMQGQHPAHMPVVPQQAHHMQQLSPTMINHASFQQQHNHYYGYQDTPLVSPMMQMSMESQIPRPHSLEAFFSFRPESTTQFSNAHSFASAPASGMTTPASLSRPASPTWEQGPSYKRNRNSHHRFLLGGEDEDAGQNFNGAGPGQTYYGY</sequence>
<dbReference type="AlphaFoldDB" id="A0A6A5U8B1"/>
<organism evidence="3 4">
    <name type="scientific">Byssothecium circinans</name>
    <dbReference type="NCBI Taxonomy" id="147558"/>
    <lineage>
        <taxon>Eukaryota</taxon>
        <taxon>Fungi</taxon>
        <taxon>Dikarya</taxon>
        <taxon>Ascomycota</taxon>
        <taxon>Pezizomycotina</taxon>
        <taxon>Dothideomycetes</taxon>
        <taxon>Pleosporomycetidae</taxon>
        <taxon>Pleosporales</taxon>
        <taxon>Massarineae</taxon>
        <taxon>Massarinaceae</taxon>
        <taxon>Byssothecium</taxon>
    </lineage>
</organism>
<feature type="region of interest" description="Disordered" evidence="1">
    <location>
        <begin position="267"/>
        <end position="286"/>
    </location>
</feature>
<evidence type="ECO:0000259" key="2">
    <source>
        <dbReference type="Pfam" id="PF25603"/>
    </source>
</evidence>
<evidence type="ECO:0000313" key="3">
    <source>
        <dbReference type="EMBL" id="KAF1961151.1"/>
    </source>
</evidence>
<feature type="compositionally biased region" description="Basic residues" evidence="1">
    <location>
        <begin position="610"/>
        <end position="619"/>
    </location>
</feature>
<feature type="region of interest" description="Disordered" evidence="1">
    <location>
        <begin position="582"/>
        <end position="644"/>
    </location>
</feature>
<feature type="compositionally biased region" description="Polar residues" evidence="1">
    <location>
        <begin position="148"/>
        <end position="162"/>
    </location>
</feature>
<dbReference type="EMBL" id="ML976981">
    <property type="protein sequence ID" value="KAF1961151.1"/>
    <property type="molecule type" value="Genomic_DNA"/>
</dbReference>
<feature type="region of interest" description="Disordered" evidence="1">
    <location>
        <begin position="110"/>
        <end position="166"/>
    </location>
</feature>
<keyword evidence="4" id="KW-1185">Reference proteome</keyword>
<reference evidence="3" key="1">
    <citation type="journal article" date="2020" name="Stud. Mycol.">
        <title>101 Dothideomycetes genomes: a test case for predicting lifestyles and emergence of pathogens.</title>
        <authorList>
            <person name="Haridas S."/>
            <person name="Albert R."/>
            <person name="Binder M."/>
            <person name="Bloem J."/>
            <person name="Labutti K."/>
            <person name="Salamov A."/>
            <person name="Andreopoulos B."/>
            <person name="Baker S."/>
            <person name="Barry K."/>
            <person name="Bills G."/>
            <person name="Bluhm B."/>
            <person name="Cannon C."/>
            <person name="Castanera R."/>
            <person name="Culley D."/>
            <person name="Daum C."/>
            <person name="Ezra D."/>
            <person name="Gonzalez J."/>
            <person name="Henrissat B."/>
            <person name="Kuo A."/>
            <person name="Liang C."/>
            <person name="Lipzen A."/>
            <person name="Lutzoni F."/>
            <person name="Magnuson J."/>
            <person name="Mondo S."/>
            <person name="Nolan M."/>
            <person name="Ohm R."/>
            <person name="Pangilinan J."/>
            <person name="Park H.-J."/>
            <person name="Ramirez L."/>
            <person name="Alfaro M."/>
            <person name="Sun H."/>
            <person name="Tritt A."/>
            <person name="Yoshinaga Y."/>
            <person name="Zwiers L.-H."/>
            <person name="Turgeon B."/>
            <person name="Goodwin S."/>
            <person name="Spatafora J."/>
            <person name="Crous P."/>
            <person name="Grigoriev I."/>
        </authorList>
    </citation>
    <scope>NUCLEOTIDE SEQUENCE</scope>
    <source>
        <strain evidence="3">CBS 675.92</strain>
    </source>
</reference>
<protein>
    <recommendedName>
        <fullName evidence="2">SPT23/MGA2-like DNA-binding domain-containing protein</fullName>
    </recommendedName>
</protein>
<dbReference type="InterPro" id="IPR057962">
    <property type="entry name" value="SPT23_MGA2_DBD"/>
</dbReference>
<proteinExistence type="predicted"/>